<keyword evidence="2" id="KW-1185">Reference proteome</keyword>
<reference evidence="1 2" key="1">
    <citation type="journal article" date="2021" name="Hortic Res">
        <title>High-quality reference genome and annotation aids understanding of berry development for evergreen blueberry (Vaccinium darrowii).</title>
        <authorList>
            <person name="Yu J."/>
            <person name="Hulse-Kemp A.M."/>
            <person name="Babiker E."/>
            <person name="Staton M."/>
        </authorList>
    </citation>
    <scope>NUCLEOTIDE SEQUENCE [LARGE SCALE GENOMIC DNA]</scope>
    <source>
        <strain evidence="2">cv. NJ 8807/NJ 8810</strain>
        <tissue evidence="1">Young leaf</tissue>
    </source>
</reference>
<comment type="caution">
    <text evidence="1">The sequence shown here is derived from an EMBL/GenBank/DDBJ whole genome shotgun (WGS) entry which is preliminary data.</text>
</comment>
<gene>
    <name evidence="1" type="ORF">Vadar_000664</name>
</gene>
<accession>A0ACB7Z8H8</accession>
<proteinExistence type="predicted"/>
<organism evidence="1 2">
    <name type="scientific">Vaccinium darrowii</name>
    <dbReference type="NCBI Taxonomy" id="229202"/>
    <lineage>
        <taxon>Eukaryota</taxon>
        <taxon>Viridiplantae</taxon>
        <taxon>Streptophyta</taxon>
        <taxon>Embryophyta</taxon>
        <taxon>Tracheophyta</taxon>
        <taxon>Spermatophyta</taxon>
        <taxon>Magnoliopsida</taxon>
        <taxon>eudicotyledons</taxon>
        <taxon>Gunneridae</taxon>
        <taxon>Pentapetalae</taxon>
        <taxon>asterids</taxon>
        <taxon>Ericales</taxon>
        <taxon>Ericaceae</taxon>
        <taxon>Vaccinioideae</taxon>
        <taxon>Vaccinieae</taxon>
        <taxon>Vaccinium</taxon>
    </lineage>
</organism>
<evidence type="ECO:0000313" key="2">
    <source>
        <dbReference type="Proteomes" id="UP000828048"/>
    </source>
</evidence>
<name>A0ACB7Z8H8_9ERIC</name>
<dbReference type="EMBL" id="CM037162">
    <property type="protein sequence ID" value="KAH7862139.1"/>
    <property type="molecule type" value="Genomic_DNA"/>
</dbReference>
<evidence type="ECO:0000313" key="1">
    <source>
        <dbReference type="EMBL" id="KAH7862139.1"/>
    </source>
</evidence>
<sequence>MLAMECILWLAQNGEQSKSHREESPSDESDSDFDLDEPEGYLIFAMEAPSTNRLVIPFVLASAHFPAVATTEDQPKKNQYKTLQFTDFHHQDWDMKIEYYRDEHGYILTGWQKFSTQYNLKPMDFIRIYEPVPRLHPHHFLIKVEKKEQRMDPPEFKDENLLFRIKLDQSDIDFNRVFLAGDDVMRNFPGVEIQRHSGKKKIMRFTDAKGKNWYMDIMRYDEKKYMMMEGWDEFAKEKGLEVEDLIRFYKHVDPCHSKHFLIRIAKKRGTGGGPRLGQPGGGSGAGAGAGSSSQSYKGKEIARD</sequence>
<protein>
    <submittedName>
        <fullName evidence="1">Uncharacterized protein</fullName>
    </submittedName>
</protein>
<dbReference type="Proteomes" id="UP000828048">
    <property type="component" value="Chromosome 12"/>
</dbReference>